<dbReference type="RefSeq" id="WP_332919588.1">
    <property type="nucleotide sequence ID" value="NZ_AP025292.1"/>
</dbReference>
<evidence type="ECO:0000313" key="2">
    <source>
        <dbReference type="EMBL" id="BDD00242.1"/>
    </source>
</evidence>
<organism evidence="2 3">
    <name type="scientific">Persicobacter psychrovividus</name>
    <dbReference type="NCBI Taxonomy" id="387638"/>
    <lineage>
        <taxon>Bacteria</taxon>
        <taxon>Pseudomonadati</taxon>
        <taxon>Bacteroidota</taxon>
        <taxon>Cytophagia</taxon>
        <taxon>Cytophagales</taxon>
        <taxon>Persicobacteraceae</taxon>
        <taxon>Persicobacter</taxon>
    </lineage>
</organism>
<sequence>MKGLFFTLFAILSLSFVTPVFALPMAGTSEEINEDLPPMGKIEMPKTMGKFILIDQDGGIIRCEETLDLQKVNQNPALRPLLKHSFFITEIGGDAFYMLM</sequence>
<evidence type="ECO:0000256" key="1">
    <source>
        <dbReference type="SAM" id="SignalP"/>
    </source>
</evidence>
<name>A0ABM7VGZ0_9BACT</name>
<keyword evidence="1" id="KW-0732">Signal</keyword>
<dbReference type="Proteomes" id="UP001354989">
    <property type="component" value="Chromosome"/>
</dbReference>
<reference evidence="2 3" key="1">
    <citation type="submission" date="2021-12" db="EMBL/GenBank/DDBJ databases">
        <title>Genome sequencing of bacteria with rrn-lacking chromosome and rrn-plasmid.</title>
        <authorList>
            <person name="Anda M."/>
            <person name="Iwasaki W."/>
        </authorList>
    </citation>
    <scope>NUCLEOTIDE SEQUENCE [LARGE SCALE GENOMIC DNA]</scope>
    <source>
        <strain evidence="2 3">NBRC 101262</strain>
    </source>
</reference>
<proteinExistence type="predicted"/>
<feature type="chain" id="PRO_5046764900" evidence="1">
    <location>
        <begin position="23"/>
        <end position="100"/>
    </location>
</feature>
<keyword evidence="3" id="KW-1185">Reference proteome</keyword>
<feature type="signal peptide" evidence="1">
    <location>
        <begin position="1"/>
        <end position="22"/>
    </location>
</feature>
<accession>A0ABM7VGZ0</accession>
<protein>
    <submittedName>
        <fullName evidence="2">Uncharacterized protein</fullName>
    </submittedName>
</protein>
<evidence type="ECO:0000313" key="3">
    <source>
        <dbReference type="Proteomes" id="UP001354989"/>
    </source>
</evidence>
<dbReference type="EMBL" id="AP025292">
    <property type="protein sequence ID" value="BDD00242.1"/>
    <property type="molecule type" value="Genomic_DNA"/>
</dbReference>
<gene>
    <name evidence="2" type="ORF">PEPS_25220</name>
</gene>